<accession>A0A0C3FYV4</accession>
<name>A0A0C3FYV4_PILCF</name>
<organism evidence="2 3">
    <name type="scientific">Piloderma croceum (strain F 1598)</name>
    <dbReference type="NCBI Taxonomy" id="765440"/>
    <lineage>
        <taxon>Eukaryota</taxon>
        <taxon>Fungi</taxon>
        <taxon>Dikarya</taxon>
        <taxon>Basidiomycota</taxon>
        <taxon>Agaricomycotina</taxon>
        <taxon>Agaricomycetes</taxon>
        <taxon>Agaricomycetidae</taxon>
        <taxon>Atheliales</taxon>
        <taxon>Atheliaceae</taxon>
        <taxon>Piloderma</taxon>
    </lineage>
</organism>
<dbReference type="AlphaFoldDB" id="A0A0C3FYV4"/>
<protein>
    <submittedName>
        <fullName evidence="2">Uncharacterized protein</fullName>
    </submittedName>
</protein>
<feature type="coiled-coil region" evidence="1">
    <location>
        <begin position="100"/>
        <end position="149"/>
    </location>
</feature>
<dbReference type="OrthoDB" id="8954335at2759"/>
<sequence>MFRKLCGNDTLKNVLIVTNMWDDVSREVGEARETDLAKEDMFFKSALDKHVQLRHDNTLDSAQAILRHIIANHPMPLRIQYELVDESKHIFQTAASEEANRELSAQTRLHREELAKIQQEAEIATRAKADESRKKLEALQIQRLSADEKALEVEAFAREQRTRADRNIQEMAKAARQQAAFIQ</sequence>
<dbReference type="Proteomes" id="UP000054166">
    <property type="component" value="Unassembled WGS sequence"/>
</dbReference>
<evidence type="ECO:0000256" key="1">
    <source>
        <dbReference type="SAM" id="Coils"/>
    </source>
</evidence>
<dbReference type="EMBL" id="KN832986">
    <property type="protein sequence ID" value="KIM84814.1"/>
    <property type="molecule type" value="Genomic_DNA"/>
</dbReference>
<dbReference type="HOGENOM" id="CLU_018003_4_0_1"/>
<dbReference type="STRING" id="765440.A0A0C3FYV4"/>
<reference evidence="3" key="2">
    <citation type="submission" date="2015-01" db="EMBL/GenBank/DDBJ databases">
        <title>Evolutionary Origins and Diversification of the Mycorrhizal Mutualists.</title>
        <authorList>
            <consortium name="DOE Joint Genome Institute"/>
            <consortium name="Mycorrhizal Genomics Consortium"/>
            <person name="Kohler A."/>
            <person name="Kuo A."/>
            <person name="Nagy L.G."/>
            <person name="Floudas D."/>
            <person name="Copeland A."/>
            <person name="Barry K.W."/>
            <person name="Cichocki N."/>
            <person name="Veneault-Fourrey C."/>
            <person name="LaButti K."/>
            <person name="Lindquist E.A."/>
            <person name="Lipzen A."/>
            <person name="Lundell T."/>
            <person name="Morin E."/>
            <person name="Murat C."/>
            <person name="Riley R."/>
            <person name="Ohm R."/>
            <person name="Sun H."/>
            <person name="Tunlid A."/>
            <person name="Henrissat B."/>
            <person name="Grigoriev I.V."/>
            <person name="Hibbett D.S."/>
            <person name="Martin F."/>
        </authorList>
    </citation>
    <scope>NUCLEOTIDE SEQUENCE [LARGE SCALE GENOMIC DNA]</scope>
    <source>
        <strain evidence="3">F 1598</strain>
    </source>
</reference>
<proteinExistence type="predicted"/>
<reference evidence="2 3" key="1">
    <citation type="submission" date="2014-04" db="EMBL/GenBank/DDBJ databases">
        <authorList>
            <consortium name="DOE Joint Genome Institute"/>
            <person name="Kuo A."/>
            <person name="Tarkka M."/>
            <person name="Buscot F."/>
            <person name="Kohler A."/>
            <person name="Nagy L.G."/>
            <person name="Floudas D."/>
            <person name="Copeland A."/>
            <person name="Barry K.W."/>
            <person name="Cichocki N."/>
            <person name="Veneault-Fourrey C."/>
            <person name="LaButti K."/>
            <person name="Lindquist E.A."/>
            <person name="Lipzen A."/>
            <person name="Lundell T."/>
            <person name="Morin E."/>
            <person name="Murat C."/>
            <person name="Sun H."/>
            <person name="Tunlid A."/>
            <person name="Henrissat B."/>
            <person name="Grigoriev I.V."/>
            <person name="Hibbett D.S."/>
            <person name="Martin F."/>
            <person name="Nordberg H.P."/>
            <person name="Cantor M.N."/>
            <person name="Hua S.X."/>
        </authorList>
    </citation>
    <scope>NUCLEOTIDE SEQUENCE [LARGE SCALE GENOMIC DNA]</scope>
    <source>
        <strain evidence="2 3">F 1598</strain>
    </source>
</reference>
<evidence type="ECO:0000313" key="3">
    <source>
        <dbReference type="Proteomes" id="UP000054166"/>
    </source>
</evidence>
<evidence type="ECO:0000313" key="2">
    <source>
        <dbReference type="EMBL" id="KIM84814.1"/>
    </source>
</evidence>
<dbReference type="InParanoid" id="A0A0C3FYV4"/>
<keyword evidence="3" id="KW-1185">Reference proteome</keyword>
<keyword evidence="1" id="KW-0175">Coiled coil</keyword>
<gene>
    <name evidence="2" type="ORF">PILCRDRAFT_369963</name>
</gene>